<feature type="signal peptide" evidence="1">
    <location>
        <begin position="1"/>
        <end position="29"/>
    </location>
</feature>
<dbReference type="EMBL" id="JACHBC010000011">
    <property type="protein sequence ID" value="MBB5563118.1"/>
    <property type="molecule type" value="Genomic_DNA"/>
</dbReference>
<evidence type="ECO:0008006" key="4">
    <source>
        <dbReference type="Google" id="ProtNLM"/>
    </source>
</evidence>
<dbReference type="RefSeq" id="WP_183919064.1">
    <property type="nucleotide sequence ID" value="NZ_JACHBB010000010.1"/>
</dbReference>
<proteinExistence type="predicted"/>
<comment type="caution">
    <text evidence="2">The sequence shown here is derived from an EMBL/GenBank/DDBJ whole genome shotgun (WGS) entry which is preliminary data.</text>
</comment>
<evidence type="ECO:0000313" key="3">
    <source>
        <dbReference type="Proteomes" id="UP000528824"/>
    </source>
</evidence>
<name>A0A7W8XHR9_9HYPH</name>
<evidence type="ECO:0000313" key="2">
    <source>
        <dbReference type="EMBL" id="MBB5563118.1"/>
    </source>
</evidence>
<dbReference type="AlphaFoldDB" id="A0A7W8XHR9"/>
<dbReference type="Proteomes" id="UP000528824">
    <property type="component" value="Unassembled WGS sequence"/>
</dbReference>
<protein>
    <recommendedName>
        <fullName evidence="4">DUF2946 domain-containing protein</fullName>
    </recommendedName>
</protein>
<feature type="chain" id="PRO_5030916415" description="DUF2946 domain-containing protein" evidence="1">
    <location>
        <begin position="30"/>
        <end position="134"/>
    </location>
</feature>
<keyword evidence="3" id="KW-1185">Reference proteome</keyword>
<gene>
    <name evidence="2" type="ORF">GGI59_004810</name>
</gene>
<evidence type="ECO:0000256" key="1">
    <source>
        <dbReference type="SAM" id="SignalP"/>
    </source>
</evidence>
<sequence>MKRYLTQFEQWAVRTLCAVALLFVGFAHQVPALSADAGVPNLTEYTLPDGTVPTLCVRITDEAGKQHDTAAHFRGCEACRITASVLLPTPTDLVGSPMLLAATVELPRKAEAFHRQLFPRNIGPRAPPSDPILA</sequence>
<accession>A0A7W8XHR9</accession>
<keyword evidence="1" id="KW-0732">Signal</keyword>
<reference evidence="2 3" key="1">
    <citation type="submission" date="2020-08" db="EMBL/GenBank/DDBJ databases">
        <title>Genomic Encyclopedia of Type Strains, Phase IV (KMG-V): Genome sequencing to study the core and pangenomes of soil and plant-associated prokaryotes.</title>
        <authorList>
            <person name="Whitman W."/>
        </authorList>
    </citation>
    <scope>NUCLEOTIDE SEQUENCE [LARGE SCALE GENOMIC DNA]</scope>
    <source>
        <strain evidence="2 3">SEMIA 4034</strain>
    </source>
</reference>
<organism evidence="2 3">
    <name type="scientific">Rhizobium lentis</name>
    <dbReference type="NCBI Taxonomy" id="1138194"/>
    <lineage>
        <taxon>Bacteria</taxon>
        <taxon>Pseudomonadati</taxon>
        <taxon>Pseudomonadota</taxon>
        <taxon>Alphaproteobacteria</taxon>
        <taxon>Hyphomicrobiales</taxon>
        <taxon>Rhizobiaceae</taxon>
        <taxon>Rhizobium/Agrobacterium group</taxon>
        <taxon>Rhizobium</taxon>
    </lineage>
</organism>